<dbReference type="AlphaFoldDB" id="A0A2V2VK12"/>
<dbReference type="VEuPathDB" id="TriTrypDB:TcCL_ESM00979"/>
<proteinExistence type="predicted"/>
<dbReference type="VEuPathDB" id="TriTrypDB:TcYC6_0099070"/>
<dbReference type="Proteomes" id="UP000246121">
    <property type="component" value="Unassembled WGS sequence"/>
</dbReference>
<name>A0A2V2VK12_TRYCR</name>
<feature type="transmembrane region" description="Helical" evidence="2">
    <location>
        <begin position="245"/>
        <end position="270"/>
    </location>
</feature>
<comment type="caution">
    <text evidence="3">The sequence shown here is derived from an EMBL/GenBank/DDBJ whole genome shotgun (WGS) entry which is preliminary data.</text>
</comment>
<dbReference type="VEuPathDB" id="TriTrypDB:TcBrA4_0027160"/>
<protein>
    <submittedName>
        <fullName evidence="3">Uncharacterized protein</fullName>
    </submittedName>
</protein>
<keyword evidence="2" id="KW-1133">Transmembrane helix</keyword>
<dbReference type="VEuPathDB" id="TriTrypDB:ECC02_000368"/>
<feature type="transmembrane region" description="Helical" evidence="2">
    <location>
        <begin position="411"/>
        <end position="427"/>
    </location>
</feature>
<feature type="compositionally biased region" description="Basic and acidic residues" evidence="1">
    <location>
        <begin position="14"/>
        <end position="30"/>
    </location>
</feature>
<feature type="transmembrane region" description="Helical" evidence="2">
    <location>
        <begin position="382"/>
        <end position="405"/>
    </location>
</feature>
<feature type="transmembrane region" description="Helical" evidence="2">
    <location>
        <begin position="512"/>
        <end position="537"/>
    </location>
</feature>
<feature type="transmembrane region" description="Helical" evidence="2">
    <location>
        <begin position="210"/>
        <end position="233"/>
    </location>
</feature>
<dbReference type="VEuPathDB" id="TriTrypDB:TCSYLVIO_003395"/>
<evidence type="ECO:0000313" key="3">
    <source>
        <dbReference type="EMBL" id="PWU96779.1"/>
    </source>
</evidence>
<dbReference type="VEuPathDB" id="TriTrypDB:BCY84_01205"/>
<accession>A0A2V2VK12</accession>
<keyword evidence="2" id="KW-0472">Membrane</keyword>
<dbReference type="VEuPathDB" id="TriTrypDB:C4B63_18g181"/>
<dbReference type="VEuPathDB" id="TriTrypDB:TcCLB.506945.340"/>
<feature type="compositionally biased region" description="Polar residues" evidence="1">
    <location>
        <begin position="1"/>
        <end position="10"/>
    </location>
</feature>
<dbReference type="VEuPathDB" id="TriTrypDB:C3747_104g151"/>
<dbReference type="VEuPathDB" id="TriTrypDB:C3747_104g152"/>
<dbReference type="VEuPathDB" id="TriTrypDB:C3747_104g150"/>
<keyword evidence="2" id="KW-0812">Transmembrane</keyword>
<sequence>MNQSQATLSAVTDGRQREKDAVSDPPHPLEGETETPTENYDPNHHQSYYYYEPSDGNYYYYSPQDGIANEVVQNSGEIPVTAENLIRSYEFEDWEPQSYNWFADIVLGIFMSLEFRLYFFFLLYCAGSLLFVLSLNWTFEVLFRMHVSSSGTQFDPSFLLGFFIMFLFLSFTLVTFFCTWMDMLRGLKQVGREDILFWGMSHYSGKRPPYVIYFVIVIATTLLPFLWGVIASASAGQSILFFAQLYSFISIIVSVFLILLCYVWFYWCALKCKCMAFKRRMERDEFILWEKASKHNGLRTVTKRWYHASTVLEEFGLDGESLRWNAVVFTFGYVPLLSLYMAQALRSYIGNSQATWGAIFSITLTCVYVVSWMTLLRRKAQWYVYVSLFLVSILVLVGVVCGGLLASKELVLVIIVLFITSHGMLARKRPHKLTRKEQCALFQLPLDPEIQHDAQRRSFDTHLLCCRDAILSCLKCFDVKTFFGYRHPDIVRAERQYASYNVSILTDQKVLLYWWLIVMFALAFVIALGNAMVYRFIGNIAMKSNPIVGENSTLLLCNTRYNKNGSAPLGIYDLSLLAALSYTVAGYGDADFVSWFSQYPELIRRYPVRLQPNWDYATSGLTIPFSDYTDLQSDYHFVTLNSNNRGLSLMRNVDEWGTSMAVQLAGVISPFISIWPEAYRAKFVYGADFLSRWFPSIDALKDVSEYIDGLIADGKKGRILLIGDQFNGGYAKILSSRFGLPFVAFNPPGVKYKLPSVVEGVQIFFTHGILSYVDSLEDTLTTLCLECDADYSSIRCSRIETTIEVISKLCGDPYGRRMK</sequence>
<dbReference type="VEuPathDB" id="TriTrypDB:TcG_00935"/>
<gene>
    <name evidence="3" type="ORF">C4B63_18g181</name>
</gene>
<organism evidence="3 4">
    <name type="scientific">Trypanosoma cruzi</name>
    <dbReference type="NCBI Taxonomy" id="5693"/>
    <lineage>
        <taxon>Eukaryota</taxon>
        <taxon>Discoba</taxon>
        <taxon>Euglenozoa</taxon>
        <taxon>Kinetoplastea</taxon>
        <taxon>Metakinetoplastina</taxon>
        <taxon>Trypanosomatida</taxon>
        <taxon>Trypanosomatidae</taxon>
        <taxon>Trypanosoma</taxon>
        <taxon>Schizotrypanum</taxon>
    </lineage>
</organism>
<feature type="transmembrane region" description="Helical" evidence="2">
    <location>
        <begin position="117"/>
        <end position="139"/>
    </location>
</feature>
<dbReference type="EMBL" id="PRFA01000018">
    <property type="protein sequence ID" value="PWU96779.1"/>
    <property type="molecule type" value="Genomic_DNA"/>
</dbReference>
<feature type="transmembrane region" description="Helical" evidence="2">
    <location>
        <begin position="159"/>
        <end position="180"/>
    </location>
</feature>
<feature type="region of interest" description="Disordered" evidence="1">
    <location>
        <begin position="1"/>
        <end position="46"/>
    </location>
</feature>
<evidence type="ECO:0000256" key="1">
    <source>
        <dbReference type="SAM" id="MobiDB-lite"/>
    </source>
</evidence>
<feature type="transmembrane region" description="Helical" evidence="2">
    <location>
        <begin position="354"/>
        <end position="375"/>
    </location>
</feature>
<reference evidence="3 4" key="1">
    <citation type="journal article" date="2018" name="Microb. Genom.">
        <title>Expanding an expanded genome: long-read sequencing of Trypanosoma cruzi.</title>
        <authorList>
            <person name="Berna L."/>
            <person name="Rodriguez M."/>
            <person name="Chiribao M.L."/>
            <person name="Parodi-Talice A."/>
            <person name="Pita S."/>
            <person name="Rijo G."/>
            <person name="Alvarez-Valin F."/>
            <person name="Robello C."/>
        </authorList>
    </citation>
    <scope>NUCLEOTIDE SEQUENCE [LARGE SCALE GENOMIC DNA]</scope>
    <source>
        <strain evidence="3 4">Dm28c</strain>
    </source>
</reference>
<evidence type="ECO:0000313" key="4">
    <source>
        <dbReference type="Proteomes" id="UP000246121"/>
    </source>
</evidence>
<feature type="transmembrane region" description="Helical" evidence="2">
    <location>
        <begin position="322"/>
        <end position="342"/>
    </location>
</feature>
<dbReference type="VEuPathDB" id="TriTrypDB:Tc_MARK_2113"/>
<dbReference type="VEuPathDB" id="TriTrypDB:TCDM_02056"/>
<evidence type="ECO:0000256" key="2">
    <source>
        <dbReference type="SAM" id="Phobius"/>
    </source>
</evidence>